<evidence type="ECO:0000313" key="1">
    <source>
        <dbReference type="Proteomes" id="UP000050795"/>
    </source>
</evidence>
<dbReference type="AlphaFoldDB" id="A0AA85K8X4"/>
<proteinExistence type="predicted"/>
<evidence type="ECO:0000313" key="2">
    <source>
        <dbReference type="WBParaSite" id="TREG1_67410.1"/>
    </source>
</evidence>
<dbReference type="Proteomes" id="UP000050795">
    <property type="component" value="Unassembled WGS sequence"/>
</dbReference>
<accession>A0AA85K8X4</accession>
<keyword evidence="1" id="KW-1185">Reference proteome</keyword>
<reference evidence="2" key="2">
    <citation type="submission" date="2023-11" db="UniProtKB">
        <authorList>
            <consortium name="WormBaseParasite"/>
        </authorList>
    </citation>
    <scope>IDENTIFICATION</scope>
</reference>
<name>A0AA85K8X4_TRIRE</name>
<reference evidence="1" key="1">
    <citation type="submission" date="2022-06" db="EMBL/GenBank/DDBJ databases">
        <authorList>
            <person name="Berger JAMES D."/>
            <person name="Berger JAMES D."/>
        </authorList>
    </citation>
    <scope>NUCLEOTIDE SEQUENCE [LARGE SCALE GENOMIC DNA]</scope>
</reference>
<sequence>MLWYLHDKNIPISDLKCTYSLLVEFFSTFPSYASQLHKMNFIEGIQLDGATRTGLLCQFLCTMYARLSQYLFLDSSTICNAGGGGCGDVMSEQLTYSNVLSKLTNSIPGDRVSCSSSSSSTLNSITSSVLSAVGLVFQLTGGIPLTQREQTLLMSAVSKFLGEKVDRASLGYRLSRGLFIS</sequence>
<protein>
    <submittedName>
        <fullName evidence="2">Uncharacterized protein</fullName>
    </submittedName>
</protein>
<organism evidence="1 2">
    <name type="scientific">Trichobilharzia regenti</name>
    <name type="common">Nasal bird schistosome</name>
    <dbReference type="NCBI Taxonomy" id="157069"/>
    <lineage>
        <taxon>Eukaryota</taxon>
        <taxon>Metazoa</taxon>
        <taxon>Spiralia</taxon>
        <taxon>Lophotrochozoa</taxon>
        <taxon>Platyhelminthes</taxon>
        <taxon>Trematoda</taxon>
        <taxon>Digenea</taxon>
        <taxon>Strigeidida</taxon>
        <taxon>Schistosomatoidea</taxon>
        <taxon>Schistosomatidae</taxon>
        <taxon>Trichobilharzia</taxon>
    </lineage>
</organism>
<dbReference type="WBParaSite" id="TREG1_67410.1">
    <property type="protein sequence ID" value="TREG1_67410.1"/>
    <property type="gene ID" value="TREG1_67410"/>
</dbReference>